<accession>A0A1F6G7R0</accession>
<evidence type="ECO:0008006" key="3">
    <source>
        <dbReference type="Google" id="ProtNLM"/>
    </source>
</evidence>
<name>A0A1F6G7R0_9PROT</name>
<dbReference type="Proteomes" id="UP000178449">
    <property type="component" value="Unassembled WGS sequence"/>
</dbReference>
<sequence length="81" mass="9162">MKKVAFSSRDKEELIGKLKAYFKAELDQELGTFDAGFLLDFIGEKLGPYFYNQGLYDAQAILAGKLEEVENAILEIEKPLK</sequence>
<dbReference type="AlphaFoldDB" id="A0A1F6G7R0"/>
<dbReference type="InterPro" id="IPR018680">
    <property type="entry name" value="DUF2164"/>
</dbReference>
<dbReference type="Pfam" id="PF09932">
    <property type="entry name" value="DUF2164"/>
    <property type="match status" value="1"/>
</dbReference>
<evidence type="ECO:0000313" key="2">
    <source>
        <dbReference type="Proteomes" id="UP000178449"/>
    </source>
</evidence>
<reference evidence="1 2" key="1">
    <citation type="journal article" date="2016" name="Nat. Commun.">
        <title>Thousands of microbial genomes shed light on interconnected biogeochemical processes in an aquifer system.</title>
        <authorList>
            <person name="Anantharaman K."/>
            <person name="Brown C.T."/>
            <person name="Hug L.A."/>
            <person name="Sharon I."/>
            <person name="Castelle C.J."/>
            <person name="Probst A.J."/>
            <person name="Thomas B.C."/>
            <person name="Singh A."/>
            <person name="Wilkins M.J."/>
            <person name="Karaoz U."/>
            <person name="Brodie E.L."/>
            <person name="Williams K.H."/>
            <person name="Hubbard S.S."/>
            <person name="Banfield J.F."/>
        </authorList>
    </citation>
    <scope>NUCLEOTIDE SEQUENCE [LARGE SCALE GENOMIC DNA]</scope>
</reference>
<comment type="caution">
    <text evidence="1">The sequence shown here is derived from an EMBL/GenBank/DDBJ whole genome shotgun (WGS) entry which is preliminary data.</text>
</comment>
<evidence type="ECO:0000313" key="1">
    <source>
        <dbReference type="EMBL" id="OGG94148.1"/>
    </source>
</evidence>
<dbReference type="EMBL" id="MFNE01000043">
    <property type="protein sequence ID" value="OGG94148.1"/>
    <property type="molecule type" value="Genomic_DNA"/>
</dbReference>
<gene>
    <name evidence="1" type="ORF">A2527_09730</name>
</gene>
<protein>
    <recommendedName>
        <fullName evidence="3">DUF2164 domain-containing protein</fullName>
    </recommendedName>
</protein>
<proteinExistence type="predicted"/>
<dbReference type="STRING" id="1817772.A2527_09730"/>
<organism evidence="1 2">
    <name type="scientific">Candidatus Lambdaproteobacteria bacterium RIFOXYD2_FULL_50_16</name>
    <dbReference type="NCBI Taxonomy" id="1817772"/>
    <lineage>
        <taxon>Bacteria</taxon>
        <taxon>Pseudomonadati</taxon>
        <taxon>Pseudomonadota</taxon>
        <taxon>Candidatus Lambdaproteobacteria</taxon>
    </lineage>
</organism>